<proteinExistence type="predicted"/>
<dbReference type="InterPro" id="IPR043502">
    <property type="entry name" value="DNA/RNA_pol_sf"/>
</dbReference>
<keyword evidence="1" id="KW-0862">Zinc</keyword>
<dbReference type="PROSITE" id="PS50158">
    <property type="entry name" value="ZF_CCHC"/>
    <property type="match status" value="1"/>
</dbReference>
<feature type="domain" description="CCHC-type" evidence="2">
    <location>
        <begin position="34"/>
        <end position="49"/>
    </location>
</feature>
<dbReference type="OrthoDB" id="10051210at2759"/>
<name>A0A9Q1D8W9_CONCO</name>
<organism evidence="3 4">
    <name type="scientific">Conger conger</name>
    <name type="common">Conger eel</name>
    <name type="synonym">Muraena conger</name>
    <dbReference type="NCBI Taxonomy" id="82655"/>
    <lineage>
        <taxon>Eukaryota</taxon>
        <taxon>Metazoa</taxon>
        <taxon>Chordata</taxon>
        <taxon>Craniata</taxon>
        <taxon>Vertebrata</taxon>
        <taxon>Euteleostomi</taxon>
        <taxon>Actinopterygii</taxon>
        <taxon>Neopterygii</taxon>
        <taxon>Teleostei</taxon>
        <taxon>Anguilliformes</taxon>
        <taxon>Congridae</taxon>
        <taxon>Conger</taxon>
    </lineage>
</organism>
<evidence type="ECO:0000256" key="1">
    <source>
        <dbReference type="PROSITE-ProRule" id="PRU00047"/>
    </source>
</evidence>
<dbReference type="InterPro" id="IPR001878">
    <property type="entry name" value="Znf_CCHC"/>
</dbReference>
<reference evidence="3" key="1">
    <citation type="journal article" date="2023" name="Science">
        <title>Genome structures resolve the early diversification of teleost fishes.</title>
        <authorList>
            <person name="Parey E."/>
            <person name="Louis A."/>
            <person name="Montfort J."/>
            <person name="Bouchez O."/>
            <person name="Roques C."/>
            <person name="Iampietro C."/>
            <person name="Lluch J."/>
            <person name="Castinel A."/>
            <person name="Donnadieu C."/>
            <person name="Desvignes T."/>
            <person name="Floi Bucao C."/>
            <person name="Jouanno E."/>
            <person name="Wen M."/>
            <person name="Mejri S."/>
            <person name="Dirks R."/>
            <person name="Jansen H."/>
            <person name="Henkel C."/>
            <person name="Chen W.J."/>
            <person name="Zahm M."/>
            <person name="Cabau C."/>
            <person name="Klopp C."/>
            <person name="Thompson A.W."/>
            <person name="Robinson-Rechavi M."/>
            <person name="Braasch I."/>
            <person name="Lecointre G."/>
            <person name="Bobe J."/>
            <person name="Postlethwait J.H."/>
            <person name="Berthelot C."/>
            <person name="Roest Crollius H."/>
            <person name="Guiguen Y."/>
        </authorList>
    </citation>
    <scope>NUCLEOTIDE SEQUENCE</scope>
    <source>
        <strain evidence="3">Concon-B</strain>
    </source>
</reference>
<protein>
    <recommendedName>
        <fullName evidence="2">CCHC-type domain-containing protein</fullName>
    </recommendedName>
</protein>
<dbReference type="Proteomes" id="UP001152803">
    <property type="component" value="Unassembled WGS sequence"/>
</dbReference>
<gene>
    <name evidence="3" type="ORF">COCON_G00153470</name>
</gene>
<evidence type="ECO:0000313" key="3">
    <source>
        <dbReference type="EMBL" id="KAJ8262890.1"/>
    </source>
</evidence>
<dbReference type="AlphaFoldDB" id="A0A9Q1D8W9"/>
<keyword evidence="1" id="KW-0479">Metal-binding</keyword>
<dbReference type="SUPFAM" id="SSF56672">
    <property type="entry name" value="DNA/RNA polymerases"/>
    <property type="match status" value="1"/>
</dbReference>
<dbReference type="PANTHER" id="PTHR47331:SF5">
    <property type="entry name" value="RIBONUCLEASE H"/>
    <property type="match status" value="1"/>
</dbReference>
<keyword evidence="4" id="KW-1185">Reference proteome</keyword>
<dbReference type="PANTHER" id="PTHR47331">
    <property type="entry name" value="PHD-TYPE DOMAIN-CONTAINING PROTEIN"/>
    <property type="match status" value="1"/>
</dbReference>
<dbReference type="GO" id="GO:0003676">
    <property type="term" value="F:nucleic acid binding"/>
    <property type="evidence" value="ECO:0007669"/>
    <property type="project" value="InterPro"/>
</dbReference>
<comment type="caution">
    <text evidence="3">The sequence shown here is derived from an EMBL/GenBank/DDBJ whole genome shotgun (WGS) entry which is preliminary data.</text>
</comment>
<keyword evidence="1" id="KW-0863">Zinc-finger</keyword>
<dbReference type="EMBL" id="JAFJMO010000011">
    <property type="protein sequence ID" value="KAJ8262890.1"/>
    <property type="molecule type" value="Genomic_DNA"/>
</dbReference>
<dbReference type="SMART" id="SM00343">
    <property type="entry name" value="ZnF_C2HC"/>
    <property type="match status" value="1"/>
</dbReference>
<dbReference type="GO" id="GO:0008270">
    <property type="term" value="F:zinc ion binding"/>
    <property type="evidence" value="ECO:0007669"/>
    <property type="project" value="UniProtKB-KW"/>
</dbReference>
<evidence type="ECO:0000313" key="4">
    <source>
        <dbReference type="Proteomes" id="UP001152803"/>
    </source>
</evidence>
<accession>A0A9Q1D8W9</accession>
<sequence length="573" mass="64956">MFCQGTNHQLHNCTKFTEKVIEERRRYVQENKLCYSCLRPGHNAKDCRSRQTCNSCKGRHPTSLHDNNFKKQTKVTPPQNMSSDASATALNVATSQTTNTSMIVPVWVSTKTNPSNEKLVYALLDTQSDTTFIDQGVSEDLQADSYPVRLRLTTMLDKDTVLQSRRVTGLQVRSYSSANHIDLPPAYTRDSIPVNRTHIPTCDTARCWNHLVAIAKDIPPLQDCEIGLLIGYNCSRALAPREVIAGRNDEPYGIQTDLGWSIVGFSPARLDTPQTSGLCHRITVKELPPITPADALRILESDFKDTNEDSKKVSQDDILFLNKMKENIRKNSHGHYEMPLPFKERPMLPDNMLLATVRLNHMKRKLSKDQTLHKNYTDFMKEIIDRGDAEETKEDGVKGETWYLPHHGVYHSKKPGKLRVVFDCSAKYEDVCLNDNVLHGPVLINNLNGILIRFHQHPIALMRDVEKMFHVDEPDRNYLSFLCWKNGDLEREPDVFRMKVHLFGATSSPACANYGIKHLAEEHSNEYPLGAQFVMKNFYVDDGVASVANTEDAIQLATDARMLCAKGSLMNHM</sequence>
<evidence type="ECO:0000259" key="2">
    <source>
        <dbReference type="PROSITE" id="PS50158"/>
    </source>
</evidence>